<reference evidence="4" key="1">
    <citation type="submission" date="2022-11" db="EMBL/GenBank/DDBJ databases">
        <title>Draft genome sequence of Hoeflea poritis E7-10 and Hoeflea prorocentri PM5-8, separated from scleractinian coral Porites lutea and marine dinoflagellate.</title>
        <authorList>
            <person name="Zhang G."/>
            <person name="Wei Q."/>
            <person name="Cai L."/>
        </authorList>
    </citation>
    <scope>NUCLEOTIDE SEQUENCE</scope>
    <source>
        <strain evidence="4">PM5-8</strain>
    </source>
</reference>
<dbReference type="Gene3D" id="3.40.630.30">
    <property type="match status" value="1"/>
</dbReference>
<dbReference type="RefSeq" id="WP_267990285.1">
    <property type="nucleotide sequence ID" value="NZ_JAPJZI010000001.1"/>
</dbReference>
<proteinExistence type="predicted"/>
<dbReference type="PANTHER" id="PTHR13947:SF37">
    <property type="entry name" value="LD18367P"/>
    <property type="match status" value="1"/>
</dbReference>
<dbReference type="Pfam" id="PF00583">
    <property type="entry name" value="Acetyltransf_1"/>
    <property type="match status" value="1"/>
</dbReference>
<dbReference type="SMART" id="SM00347">
    <property type="entry name" value="HTH_MARR"/>
    <property type="match status" value="1"/>
</dbReference>
<dbReference type="PROSITE" id="PS51186">
    <property type="entry name" value="GNAT"/>
    <property type="match status" value="1"/>
</dbReference>
<name>A0A9X3UI75_9HYPH</name>
<evidence type="ECO:0000313" key="5">
    <source>
        <dbReference type="Proteomes" id="UP001151234"/>
    </source>
</evidence>
<gene>
    <name evidence="4" type="ORF">OQ273_09845</name>
</gene>
<evidence type="ECO:0000313" key="4">
    <source>
        <dbReference type="EMBL" id="MDA5398871.1"/>
    </source>
</evidence>
<dbReference type="InterPro" id="IPR000835">
    <property type="entry name" value="HTH_MarR-typ"/>
</dbReference>
<dbReference type="SUPFAM" id="SSF55729">
    <property type="entry name" value="Acyl-CoA N-acyltransferases (Nat)"/>
    <property type="match status" value="1"/>
</dbReference>
<dbReference type="SUPFAM" id="SSF46785">
    <property type="entry name" value="Winged helix' DNA-binding domain"/>
    <property type="match status" value="1"/>
</dbReference>
<protein>
    <submittedName>
        <fullName evidence="4">Helix-turn-helix domain-containing GNAT family N-acetyltransferase</fullName>
    </submittedName>
</protein>
<dbReference type="AlphaFoldDB" id="A0A9X3UI75"/>
<dbReference type="EMBL" id="JAPJZI010000001">
    <property type="protein sequence ID" value="MDA5398871.1"/>
    <property type="molecule type" value="Genomic_DNA"/>
</dbReference>
<evidence type="ECO:0000259" key="2">
    <source>
        <dbReference type="PROSITE" id="PS50995"/>
    </source>
</evidence>
<comment type="caution">
    <text evidence="4">The sequence shown here is derived from an EMBL/GenBank/DDBJ whole genome shotgun (WGS) entry which is preliminary data.</text>
</comment>
<dbReference type="InterPro" id="IPR036390">
    <property type="entry name" value="WH_DNA-bd_sf"/>
</dbReference>
<keyword evidence="1" id="KW-0808">Transferase</keyword>
<dbReference type="InterPro" id="IPR016181">
    <property type="entry name" value="Acyl_CoA_acyltransferase"/>
</dbReference>
<dbReference type="Gene3D" id="1.10.10.10">
    <property type="entry name" value="Winged helix-like DNA-binding domain superfamily/Winged helix DNA-binding domain"/>
    <property type="match status" value="1"/>
</dbReference>
<dbReference type="PROSITE" id="PS50995">
    <property type="entry name" value="HTH_MARR_2"/>
    <property type="match status" value="1"/>
</dbReference>
<evidence type="ECO:0000256" key="1">
    <source>
        <dbReference type="ARBA" id="ARBA00022679"/>
    </source>
</evidence>
<dbReference type="GO" id="GO:0008080">
    <property type="term" value="F:N-acetyltransferase activity"/>
    <property type="evidence" value="ECO:0007669"/>
    <property type="project" value="InterPro"/>
</dbReference>
<organism evidence="4 5">
    <name type="scientific">Hoeflea prorocentri</name>
    <dbReference type="NCBI Taxonomy" id="1922333"/>
    <lineage>
        <taxon>Bacteria</taxon>
        <taxon>Pseudomonadati</taxon>
        <taxon>Pseudomonadota</taxon>
        <taxon>Alphaproteobacteria</taxon>
        <taxon>Hyphomicrobiales</taxon>
        <taxon>Rhizobiaceae</taxon>
        <taxon>Hoeflea</taxon>
    </lineage>
</organism>
<dbReference type="InterPro" id="IPR050769">
    <property type="entry name" value="NAT_camello-type"/>
</dbReference>
<dbReference type="InterPro" id="IPR000182">
    <property type="entry name" value="GNAT_dom"/>
</dbReference>
<dbReference type="Pfam" id="PF12802">
    <property type="entry name" value="MarR_2"/>
    <property type="match status" value="1"/>
</dbReference>
<dbReference type="GO" id="GO:0003700">
    <property type="term" value="F:DNA-binding transcription factor activity"/>
    <property type="evidence" value="ECO:0007669"/>
    <property type="project" value="InterPro"/>
</dbReference>
<dbReference type="CDD" id="cd04301">
    <property type="entry name" value="NAT_SF"/>
    <property type="match status" value="1"/>
</dbReference>
<accession>A0A9X3UI75</accession>
<dbReference type="PANTHER" id="PTHR13947">
    <property type="entry name" value="GNAT FAMILY N-ACETYLTRANSFERASE"/>
    <property type="match status" value="1"/>
</dbReference>
<evidence type="ECO:0000259" key="3">
    <source>
        <dbReference type="PROSITE" id="PS51186"/>
    </source>
</evidence>
<sequence>MNRNLAGSDLSPSGVHALLLLQSHKGLTAGQLSDQLLLEKSTVSRLVRSLVQRGEITELPSQEDRRIKHLDLTGRGRLTLARINQFAEERVQSAIKVLDTHSRQSIVNGLEAYAQALEASRSGAAGTAASSSLRIVAGYQPGLIGQIVTLHAVTYNKLEGFGLQFEATVSDGLAKFAPRLGNDKNQVWSAWHGEQFVGSIAIDGENLGEGIAHLRWFIVAEDARGTGLGRRLLEAAVTHCRMQEFAEIKLWTFKGLDAARRLYERNGFILTEEYNGDQWGHSLTEQIFVKSMDRRQSP</sequence>
<feature type="domain" description="HTH marR-type" evidence="2">
    <location>
        <begin position="1"/>
        <end position="115"/>
    </location>
</feature>
<dbReference type="InterPro" id="IPR036388">
    <property type="entry name" value="WH-like_DNA-bd_sf"/>
</dbReference>
<keyword evidence="5" id="KW-1185">Reference proteome</keyword>
<feature type="domain" description="N-acetyltransferase" evidence="3">
    <location>
        <begin position="148"/>
        <end position="290"/>
    </location>
</feature>
<dbReference type="Proteomes" id="UP001151234">
    <property type="component" value="Unassembled WGS sequence"/>
</dbReference>